<feature type="compositionally biased region" description="Acidic residues" evidence="5">
    <location>
        <begin position="439"/>
        <end position="448"/>
    </location>
</feature>
<feature type="compositionally biased region" description="Basic and acidic residues" evidence="5">
    <location>
        <begin position="515"/>
        <end position="533"/>
    </location>
</feature>
<dbReference type="InterPro" id="IPR041913">
    <property type="entry name" value="POLD3_sf"/>
</dbReference>
<dbReference type="InParanoid" id="A0A0C2Z110"/>
<dbReference type="GO" id="GO:0043625">
    <property type="term" value="C:delta DNA polymerase complex"/>
    <property type="evidence" value="ECO:0007669"/>
    <property type="project" value="InterPro"/>
</dbReference>
<protein>
    <recommendedName>
        <fullName evidence="2">DNA polymerase delta subunit 3</fullName>
    </recommendedName>
</protein>
<evidence type="ECO:0000256" key="5">
    <source>
        <dbReference type="SAM" id="MobiDB-lite"/>
    </source>
</evidence>
<feature type="compositionally biased region" description="Basic and acidic residues" evidence="5">
    <location>
        <begin position="252"/>
        <end position="277"/>
    </location>
</feature>
<organism evidence="6 7">
    <name type="scientific">Scleroderma citrinum Foug A</name>
    <dbReference type="NCBI Taxonomy" id="1036808"/>
    <lineage>
        <taxon>Eukaryota</taxon>
        <taxon>Fungi</taxon>
        <taxon>Dikarya</taxon>
        <taxon>Basidiomycota</taxon>
        <taxon>Agaricomycotina</taxon>
        <taxon>Agaricomycetes</taxon>
        <taxon>Agaricomycetidae</taxon>
        <taxon>Boletales</taxon>
        <taxon>Sclerodermatineae</taxon>
        <taxon>Sclerodermataceae</taxon>
        <taxon>Scleroderma</taxon>
    </lineage>
</organism>
<feature type="compositionally biased region" description="Acidic residues" evidence="5">
    <location>
        <begin position="419"/>
        <end position="430"/>
    </location>
</feature>
<name>A0A0C2Z110_9AGAM</name>
<dbReference type="HOGENOM" id="CLU_023879_0_0_1"/>
<keyword evidence="3" id="KW-0235">DNA replication</keyword>
<evidence type="ECO:0000313" key="6">
    <source>
        <dbReference type="EMBL" id="KIM55508.1"/>
    </source>
</evidence>
<dbReference type="GO" id="GO:0006271">
    <property type="term" value="P:DNA strand elongation involved in DNA replication"/>
    <property type="evidence" value="ECO:0007669"/>
    <property type="project" value="TreeGrafter"/>
</dbReference>
<keyword evidence="7" id="KW-1185">Reference proteome</keyword>
<reference evidence="6 7" key="1">
    <citation type="submission" date="2014-04" db="EMBL/GenBank/DDBJ databases">
        <authorList>
            <consortium name="DOE Joint Genome Institute"/>
            <person name="Kuo A."/>
            <person name="Kohler A."/>
            <person name="Nagy L.G."/>
            <person name="Floudas D."/>
            <person name="Copeland A."/>
            <person name="Barry K.W."/>
            <person name="Cichocki N."/>
            <person name="Veneault-Fourrey C."/>
            <person name="LaButti K."/>
            <person name="Lindquist E.A."/>
            <person name="Lipzen A."/>
            <person name="Lundell T."/>
            <person name="Morin E."/>
            <person name="Murat C."/>
            <person name="Sun H."/>
            <person name="Tunlid A."/>
            <person name="Henrissat B."/>
            <person name="Grigoriev I.V."/>
            <person name="Hibbett D.S."/>
            <person name="Martin F."/>
            <person name="Nordberg H.P."/>
            <person name="Cantor M.N."/>
            <person name="Hua S.X."/>
        </authorList>
    </citation>
    <scope>NUCLEOTIDE SEQUENCE [LARGE SCALE GENOMIC DNA]</scope>
    <source>
        <strain evidence="6 7">Foug A</strain>
    </source>
</reference>
<dbReference type="InterPro" id="IPR019038">
    <property type="entry name" value="POLD3"/>
</dbReference>
<feature type="region of interest" description="Disordered" evidence="5">
    <location>
        <begin position="415"/>
        <end position="560"/>
    </location>
</feature>
<evidence type="ECO:0000256" key="4">
    <source>
        <dbReference type="ARBA" id="ARBA00023242"/>
    </source>
</evidence>
<feature type="region of interest" description="Disordered" evidence="5">
    <location>
        <begin position="177"/>
        <end position="396"/>
    </location>
</feature>
<comment type="subcellular location">
    <subcellularLocation>
        <location evidence="1">Nucleus</location>
    </subcellularLocation>
</comment>
<dbReference type="EMBL" id="KN822133">
    <property type="protein sequence ID" value="KIM55508.1"/>
    <property type="molecule type" value="Genomic_DNA"/>
</dbReference>
<evidence type="ECO:0000256" key="2">
    <source>
        <dbReference type="ARBA" id="ARBA00017589"/>
    </source>
</evidence>
<feature type="compositionally biased region" description="Polar residues" evidence="5">
    <location>
        <begin position="300"/>
        <end position="311"/>
    </location>
</feature>
<dbReference type="STRING" id="1036808.A0A0C2Z110"/>
<dbReference type="Proteomes" id="UP000053989">
    <property type="component" value="Unassembled WGS sequence"/>
</dbReference>
<feature type="compositionally biased region" description="Basic and acidic residues" evidence="5">
    <location>
        <begin position="235"/>
        <end position="246"/>
    </location>
</feature>
<dbReference type="GO" id="GO:0006297">
    <property type="term" value="P:nucleotide-excision repair, DNA gap filling"/>
    <property type="evidence" value="ECO:0007669"/>
    <property type="project" value="TreeGrafter"/>
</dbReference>
<gene>
    <name evidence="6" type="ORF">SCLCIDRAFT_1221073</name>
</gene>
<dbReference type="PANTHER" id="PTHR17598">
    <property type="entry name" value="DNA POLYMERASE DELTA SUBUNIT 3"/>
    <property type="match status" value="1"/>
</dbReference>
<dbReference type="Pfam" id="PF09507">
    <property type="entry name" value="CDC27"/>
    <property type="match status" value="1"/>
</dbReference>
<dbReference type="GO" id="GO:1904161">
    <property type="term" value="P:DNA synthesis involved in UV-damage excision repair"/>
    <property type="evidence" value="ECO:0007669"/>
    <property type="project" value="TreeGrafter"/>
</dbReference>
<dbReference type="AlphaFoldDB" id="A0A0C2Z110"/>
<sequence length="560" mass="60844">MTTQAAQDYLTKELFIRRSVVTFRSLSRELNIHVNDAKNELKEFYEASRFTESPAVPTYLVSGEVASKTGGSKPFSSTPDVDEYYMDLDFEDDVHEKDVVYMSKVMLVDAKVLNETMSQFSRIFSVHVYCLSPSRLTDPALICATNVNVQKVDAARGPESFPIVGKISGAHVKMRTAAGRGAAPTASSSKTTLDAAKKEQPPTKAPLQTVPEPLALKAKASVPDTKVSITAAKNSEQKTEIKEKPKPSGKLDWSKAKTREKVKASDKPKDDPDRESSSSKNVSANKPPAPIPSRPCVMAGSSSKLRQNKPSADSAKPDVVPAQRGIKRKSPVPSDSEDNVSLPEKPAVSSGGAKVRGGAVISDDDEESDLPVPGRRRAKAKGGSATDTEMSLRTMMDIDDEQVVRVSRLRKVLPKSDIETEPETEMEDAEVSMPPLSSDADDMDVDDEPIVKPKKRKPAKVVPVGRNGLKKKRVVKTRTTTDAKGYIQTEDFSSYESVEGEAPTEQPAKLKGKKKAIEQPKADEKPPGKEVKKSKPKAAPRAKMAAAKRGSLLNFFGPEK</sequence>
<dbReference type="GO" id="GO:0003887">
    <property type="term" value="F:DNA-directed DNA polymerase activity"/>
    <property type="evidence" value="ECO:0007669"/>
    <property type="project" value="TreeGrafter"/>
</dbReference>
<reference evidence="7" key="2">
    <citation type="submission" date="2015-01" db="EMBL/GenBank/DDBJ databases">
        <title>Evolutionary Origins and Diversification of the Mycorrhizal Mutualists.</title>
        <authorList>
            <consortium name="DOE Joint Genome Institute"/>
            <consortium name="Mycorrhizal Genomics Consortium"/>
            <person name="Kohler A."/>
            <person name="Kuo A."/>
            <person name="Nagy L.G."/>
            <person name="Floudas D."/>
            <person name="Copeland A."/>
            <person name="Barry K.W."/>
            <person name="Cichocki N."/>
            <person name="Veneault-Fourrey C."/>
            <person name="LaButti K."/>
            <person name="Lindquist E.A."/>
            <person name="Lipzen A."/>
            <person name="Lundell T."/>
            <person name="Morin E."/>
            <person name="Murat C."/>
            <person name="Riley R."/>
            <person name="Ohm R."/>
            <person name="Sun H."/>
            <person name="Tunlid A."/>
            <person name="Henrissat B."/>
            <person name="Grigoriev I.V."/>
            <person name="Hibbett D.S."/>
            <person name="Martin F."/>
        </authorList>
    </citation>
    <scope>NUCLEOTIDE SEQUENCE [LARGE SCALE GENOMIC DNA]</scope>
    <source>
        <strain evidence="7">Foug A</strain>
    </source>
</reference>
<proteinExistence type="predicted"/>
<evidence type="ECO:0000256" key="1">
    <source>
        <dbReference type="ARBA" id="ARBA00004123"/>
    </source>
</evidence>
<feature type="compositionally biased region" description="Low complexity" evidence="5">
    <location>
        <begin position="177"/>
        <end position="188"/>
    </location>
</feature>
<dbReference type="OrthoDB" id="514823at2759"/>
<dbReference type="Gene3D" id="3.90.1030.20">
    <property type="entry name" value="DNA polymerase delta, p66 (Cdc27) subunit, wHTH domain"/>
    <property type="match status" value="1"/>
</dbReference>
<accession>A0A0C2Z110</accession>
<evidence type="ECO:0000313" key="7">
    <source>
        <dbReference type="Proteomes" id="UP000053989"/>
    </source>
</evidence>
<evidence type="ECO:0000256" key="3">
    <source>
        <dbReference type="ARBA" id="ARBA00022705"/>
    </source>
</evidence>
<dbReference type="PANTHER" id="PTHR17598:SF13">
    <property type="entry name" value="DNA POLYMERASE DELTA SUBUNIT 3"/>
    <property type="match status" value="1"/>
</dbReference>
<keyword evidence="4" id="KW-0539">Nucleus</keyword>